<keyword evidence="2" id="KW-1185">Reference proteome</keyword>
<evidence type="ECO:0000313" key="1">
    <source>
        <dbReference type="EMBL" id="QNN62734.1"/>
    </source>
</evidence>
<reference evidence="1 2" key="1">
    <citation type="submission" date="2020-08" db="EMBL/GenBank/DDBJ databases">
        <title>Genome sequence of Leucobacter denitrificans KACC 14055T.</title>
        <authorList>
            <person name="Hyun D.-W."/>
            <person name="Bae J.-W."/>
        </authorList>
    </citation>
    <scope>NUCLEOTIDE SEQUENCE [LARGE SCALE GENOMIC DNA]</scope>
    <source>
        <strain evidence="1 2">KACC 14055</strain>
    </source>
</reference>
<evidence type="ECO:0000313" key="2">
    <source>
        <dbReference type="Proteomes" id="UP000515934"/>
    </source>
</evidence>
<dbReference type="AlphaFoldDB" id="A0A7G9S4F9"/>
<dbReference type="KEGG" id="ldn:H9L06_11030"/>
<name>A0A7G9S4F9_9MICO</name>
<organism evidence="1 2">
    <name type="scientific">Leucobacter denitrificans</name>
    <dbReference type="NCBI Taxonomy" id="683042"/>
    <lineage>
        <taxon>Bacteria</taxon>
        <taxon>Bacillati</taxon>
        <taxon>Actinomycetota</taxon>
        <taxon>Actinomycetes</taxon>
        <taxon>Micrococcales</taxon>
        <taxon>Microbacteriaceae</taxon>
        <taxon>Leucobacter</taxon>
    </lineage>
</organism>
<dbReference type="RefSeq" id="WP_187555204.1">
    <property type="nucleotide sequence ID" value="NZ_CP060716.1"/>
</dbReference>
<dbReference type="Pfam" id="PF11209">
    <property type="entry name" value="LmeA"/>
    <property type="match status" value="1"/>
</dbReference>
<gene>
    <name evidence="1" type="ORF">H9L06_11030</name>
</gene>
<sequence length="248" mass="25421">MPRWGKALLVFAALLIVLAGVGEIGLRSVIPGIVQSQVRDKLNLPKSHPVYVELGGSALLHAIQGGVGNIDVEVPDAPVAEGVEATLSLHADRIPFAVTSGEMRGATASVYVPSAKLSSVISTLTSGLADEGRTLGGTLIVGKTIEAFGFSVPLEGTLKLSAIDGDVQVTPTGLSAVGFDLNTDQIVAATGGLLEPLLSPRVICIADQIPQGVSLEKIDVATGGVRVDVALVDDFLSNPAQLELGTCE</sequence>
<protein>
    <submittedName>
        <fullName evidence="1">LmeA family phospholipid-binding protein</fullName>
    </submittedName>
</protein>
<accession>A0A7G9S4F9</accession>
<dbReference type="InterPro" id="IPR021373">
    <property type="entry name" value="DUF2993"/>
</dbReference>
<dbReference type="EMBL" id="CP060716">
    <property type="protein sequence ID" value="QNN62734.1"/>
    <property type="molecule type" value="Genomic_DNA"/>
</dbReference>
<dbReference type="Proteomes" id="UP000515934">
    <property type="component" value="Chromosome"/>
</dbReference>
<proteinExistence type="predicted"/>